<dbReference type="Gene3D" id="1.10.340.70">
    <property type="match status" value="1"/>
</dbReference>
<proteinExistence type="predicted"/>
<dbReference type="EMBL" id="AVOT02062607">
    <property type="protein sequence ID" value="MBW0555561.1"/>
    <property type="molecule type" value="Genomic_DNA"/>
</dbReference>
<sequence>MGHRGENEKYRRVKERFWWEVMKKIVKKWVKSCKASQKKSRYHQKEEGRISFTSALFERVGVDSVHVKEGRWNYLVAARDGLSGWPETIS</sequence>
<protein>
    <recommendedName>
        <fullName evidence="1">Integrase zinc-binding domain-containing protein</fullName>
    </recommendedName>
</protein>
<feature type="domain" description="Integrase zinc-binding" evidence="1">
    <location>
        <begin position="2"/>
        <end position="38"/>
    </location>
</feature>
<dbReference type="Pfam" id="PF17921">
    <property type="entry name" value="Integrase_H2C2"/>
    <property type="match status" value="1"/>
</dbReference>
<evidence type="ECO:0000313" key="3">
    <source>
        <dbReference type="Proteomes" id="UP000765509"/>
    </source>
</evidence>
<evidence type="ECO:0000259" key="1">
    <source>
        <dbReference type="Pfam" id="PF17921"/>
    </source>
</evidence>
<dbReference type="OrthoDB" id="2506616at2759"/>
<organism evidence="2 3">
    <name type="scientific">Austropuccinia psidii MF-1</name>
    <dbReference type="NCBI Taxonomy" id="1389203"/>
    <lineage>
        <taxon>Eukaryota</taxon>
        <taxon>Fungi</taxon>
        <taxon>Dikarya</taxon>
        <taxon>Basidiomycota</taxon>
        <taxon>Pucciniomycotina</taxon>
        <taxon>Pucciniomycetes</taxon>
        <taxon>Pucciniales</taxon>
        <taxon>Sphaerophragmiaceae</taxon>
        <taxon>Austropuccinia</taxon>
    </lineage>
</organism>
<dbReference type="AlphaFoldDB" id="A0A9Q3PD55"/>
<evidence type="ECO:0000313" key="2">
    <source>
        <dbReference type="EMBL" id="MBW0555561.1"/>
    </source>
</evidence>
<dbReference type="InterPro" id="IPR041588">
    <property type="entry name" value="Integrase_H2C2"/>
</dbReference>
<dbReference type="Proteomes" id="UP000765509">
    <property type="component" value="Unassembled WGS sequence"/>
</dbReference>
<reference evidence="2" key="1">
    <citation type="submission" date="2021-03" db="EMBL/GenBank/DDBJ databases">
        <title>Draft genome sequence of rust myrtle Austropuccinia psidii MF-1, a brazilian biotype.</title>
        <authorList>
            <person name="Quecine M.C."/>
            <person name="Pachon D.M.R."/>
            <person name="Bonatelli M.L."/>
            <person name="Correr F.H."/>
            <person name="Franceschini L.M."/>
            <person name="Leite T.F."/>
            <person name="Margarido G.R.A."/>
            <person name="Almeida C.A."/>
            <person name="Ferrarezi J.A."/>
            <person name="Labate C.A."/>
        </authorList>
    </citation>
    <scope>NUCLEOTIDE SEQUENCE</scope>
    <source>
        <strain evidence="2">MF-1</strain>
    </source>
</reference>
<accession>A0A9Q3PD55</accession>
<comment type="caution">
    <text evidence="2">The sequence shown here is derived from an EMBL/GenBank/DDBJ whole genome shotgun (WGS) entry which is preliminary data.</text>
</comment>
<keyword evidence="3" id="KW-1185">Reference proteome</keyword>
<name>A0A9Q3PD55_9BASI</name>
<gene>
    <name evidence="2" type="ORF">O181_095276</name>
</gene>